<dbReference type="SUPFAM" id="SSF55159">
    <property type="entry name" value="eIF1-like"/>
    <property type="match status" value="1"/>
</dbReference>
<dbReference type="EMBL" id="KQ421727">
    <property type="protein sequence ID" value="KOF76644.1"/>
    <property type="molecule type" value="Genomic_DNA"/>
</dbReference>
<accession>A0A0L8GIH1</accession>
<dbReference type="Gene3D" id="3.30.780.10">
    <property type="entry name" value="SUI1-like domain"/>
    <property type="match status" value="1"/>
</dbReference>
<dbReference type="InterPro" id="IPR036877">
    <property type="entry name" value="SUI1_dom_sf"/>
</dbReference>
<dbReference type="OrthoDB" id="277199at2759"/>
<dbReference type="GO" id="GO:0001731">
    <property type="term" value="P:formation of translation preinitiation complex"/>
    <property type="evidence" value="ECO:0007669"/>
    <property type="project" value="TreeGrafter"/>
</dbReference>
<dbReference type="InterPro" id="IPR050318">
    <property type="entry name" value="DENR/SUI1_TIF"/>
</dbReference>
<evidence type="ECO:0000256" key="1">
    <source>
        <dbReference type="ARBA" id="ARBA00007514"/>
    </source>
</evidence>
<name>A0A0L8GIH1_OCTBM</name>
<gene>
    <name evidence="3" type="ORF">OCBIM_22033106mg</name>
</gene>
<proteinExistence type="inferred from homology"/>
<dbReference type="InterPro" id="IPR001950">
    <property type="entry name" value="SUI1"/>
</dbReference>
<dbReference type="PANTHER" id="PTHR12789:SF0">
    <property type="entry name" value="DENSITY-REGULATED PROTEIN"/>
    <property type="match status" value="1"/>
</dbReference>
<dbReference type="GO" id="GO:0003729">
    <property type="term" value="F:mRNA binding"/>
    <property type="evidence" value="ECO:0007669"/>
    <property type="project" value="TreeGrafter"/>
</dbReference>
<dbReference type="InterPro" id="IPR046447">
    <property type="entry name" value="DENR_C"/>
</dbReference>
<comment type="similarity">
    <text evidence="1">Belongs to the DENR family.</text>
</comment>
<dbReference type="PROSITE" id="PS50296">
    <property type="entry name" value="SUI1"/>
    <property type="match status" value="1"/>
</dbReference>
<feature type="domain" description="SUI1" evidence="2">
    <location>
        <begin position="40"/>
        <end position="106"/>
    </location>
</feature>
<dbReference type="CDD" id="cd11607">
    <property type="entry name" value="DENR_C"/>
    <property type="match status" value="1"/>
</dbReference>
<evidence type="ECO:0000313" key="3">
    <source>
        <dbReference type="EMBL" id="KOF76644.1"/>
    </source>
</evidence>
<dbReference type="STRING" id="37653.A0A0L8GIH1"/>
<dbReference type="PANTHER" id="PTHR12789">
    <property type="entry name" value="DENSITY-REGULATED PROTEIN HOMOLOG"/>
    <property type="match status" value="1"/>
</dbReference>
<reference evidence="3" key="1">
    <citation type="submission" date="2015-07" db="EMBL/GenBank/DDBJ databases">
        <title>MeaNS - Measles Nucleotide Surveillance Program.</title>
        <authorList>
            <person name="Tran T."/>
            <person name="Druce J."/>
        </authorList>
    </citation>
    <scope>NUCLEOTIDE SEQUENCE</scope>
    <source>
        <strain evidence="3">UCB-OBI-ISO-001</strain>
        <tissue evidence="3">Gonad</tissue>
    </source>
</reference>
<organism evidence="3">
    <name type="scientific">Octopus bimaculoides</name>
    <name type="common">California two-spotted octopus</name>
    <dbReference type="NCBI Taxonomy" id="37653"/>
    <lineage>
        <taxon>Eukaryota</taxon>
        <taxon>Metazoa</taxon>
        <taxon>Spiralia</taxon>
        <taxon>Lophotrochozoa</taxon>
        <taxon>Mollusca</taxon>
        <taxon>Cephalopoda</taxon>
        <taxon>Coleoidea</taxon>
        <taxon>Octopodiformes</taxon>
        <taxon>Octopoda</taxon>
        <taxon>Incirrata</taxon>
        <taxon>Octopodidae</taxon>
        <taxon>Octopus</taxon>
    </lineage>
</organism>
<dbReference type="GO" id="GO:0002188">
    <property type="term" value="P:translation reinitiation"/>
    <property type="evidence" value="ECO:0007669"/>
    <property type="project" value="TreeGrafter"/>
</dbReference>
<evidence type="ECO:0000259" key="2">
    <source>
        <dbReference type="PROSITE" id="PS50296"/>
    </source>
</evidence>
<dbReference type="Pfam" id="PF01253">
    <property type="entry name" value="SUI1"/>
    <property type="match status" value="1"/>
</dbReference>
<protein>
    <recommendedName>
        <fullName evidence="2">SUI1 domain-containing protein</fullName>
    </recommendedName>
</protein>
<dbReference type="AlphaFoldDB" id="A0A0L8GIH1"/>
<dbReference type="GO" id="GO:0003743">
    <property type="term" value="F:translation initiation factor activity"/>
    <property type="evidence" value="ECO:0007669"/>
    <property type="project" value="InterPro"/>
</dbReference>
<sequence>MVGKGDEKPGLEEIEEEKKRQIRVGRDVVKAKKKTKALGLKLSTATRGKMQRVAIVAGIATYDIELKEARKYFGTSFSCGSSVTADEIVIQRDVKDELFDIIVEKWLQIGEDNIDDLGEQK</sequence>